<gene>
    <name evidence="1" type="primary">A09p061310.1_BraROA</name>
    <name evidence="1" type="ORF">IGI04_037641</name>
</gene>
<dbReference type="EMBL" id="JADBGQ010000008">
    <property type="protein sequence ID" value="KAG5386171.1"/>
    <property type="molecule type" value="Genomic_DNA"/>
</dbReference>
<sequence>MNAGNRKNDEASVFRMPLHYPRYSKRRLPRHARVETGHNFIRLRFARVETGQNFIRLHRQVRLCYKSFPLDFNSQCKALSRQVIASSLKKYIK</sequence>
<evidence type="ECO:0000313" key="1">
    <source>
        <dbReference type="EMBL" id="KAG5386171.1"/>
    </source>
</evidence>
<accession>A0ABQ7LKA1</accession>
<reference evidence="1 2" key="1">
    <citation type="submission" date="2021-03" db="EMBL/GenBank/DDBJ databases">
        <authorList>
            <person name="King G.J."/>
            <person name="Bancroft I."/>
            <person name="Baten A."/>
            <person name="Bloomfield J."/>
            <person name="Borpatragohain P."/>
            <person name="He Z."/>
            <person name="Irish N."/>
            <person name="Irwin J."/>
            <person name="Liu K."/>
            <person name="Mauleon R.P."/>
            <person name="Moore J."/>
            <person name="Morris R."/>
            <person name="Ostergaard L."/>
            <person name="Wang B."/>
            <person name="Wells R."/>
        </authorList>
    </citation>
    <scope>NUCLEOTIDE SEQUENCE [LARGE SCALE GENOMIC DNA]</scope>
    <source>
        <strain evidence="1">R-o-18</strain>
        <tissue evidence="1">Leaf</tissue>
    </source>
</reference>
<comment type="caution">
    <text evidence="1">The sequence shown here is derived from an EMBL/GenBank/DDBJ whole genome shotgun (WGS) entry which is preliminary data.</text>
</comment>
<dbReference type="Proteomes" id="UP000823674">
    <property type="component" value="Chromosome A09"/>
</dbReference>
<keyword evidence="2" id="KW-1185">Reference proteome</keyword>
<proteinExistence type="predicted"/>
<name>A0ABQ7LKA1_BRACM</name>
<organism evidence="1 2">
    <name type="scientific">Brassica rapa subsp. trilocularis</name>
    <dbReference type="NCBI Taxonomy" id="1813537"/>
    <lineage>
        <taxon>Eukaryota</taxon>
        <taxon>Viridiplantae</taxon>
        <taxon>Streptophyta</taxon>
        <taxon>Embryophyta</taxon>
        <taxon>Tracheophyta</taxon>
        <taxon>Spermatophyta</taxon>
        <taxon>Magnoliopsida</taxon>
        <taxon>eudicotyledons</taxon>
        <taxon>Gunneridae</taxon>
        <taxon>Pentapetalae</taxon>
        <taxon>rosids</taxon>
        <taxon>malvids</taxon>
        <taxon>Brassicales</taxon>
        <taxon>Brassicaceae</taxon>
        <taxon>Brassiceae</taxon>
        <taxon>Brassica</taxon>
    </lineage>
</organism>
<evidence type="ECO:0000313" key="2">
    <source>
        <dbReference type="Proteomes" id="UP000823674"/>
    </source>
</evidence>
<protein>
    <submittedName>
        <fullName evidence="1">Uncharacterized protein</fullName>
    </submittedName>
</protein>